<dbReference type="PANTHER" id="PTHR11474:SF126">
    <property type="entry name" value="TYROSINASE-LIKE PROTEIN TYR-1-RELATED"/>
    <property type="match status" value="1"/>
</dbReference>
<evidence type="ECO:0000256" key="5">
    <source>
        <dbReference type="SAM" id="SignalP"/>
    </source>
</evidence>
<keyword evidence="2" id="KW-0186">Copper</keyword>
<dbReference type="PANTHER" id="PTHR11474">
    <property type="entry name" value="TYROSINASE FAMILY MEMBER"/>
    <property type="match status" value="1"/>
</dbReference>
<feature type="domain" description="Tyrosinase copper-binding" evidence="7">
    <location>
        <begin position="391"/>
        <end position="402"/>
    </location>
</feature>
<feature type="signal peptide" evidence="5">
    <location>
        <begin position="1"/>
        <end position="22"/>
    </location>
</feature>
<accession>A0ABM1EQT0</accession>
<dbReference type="PROSITE" id="PS51257">
    <property type="entry name" value="PROKAR_LIPOPROTEIN"/>
    <property type="match status" value="1"/>
</dbReference>
<evidence type="ECO:0000256" key="4">
    <source>
        <dbReference type="SAM" id="Phobius"/>
    </source>
</evidence>
<dbReference type="InterPro" id="IPR050316">
    <property type="entry name" value="Tyrosinase/Hemocyanin"/>
</dbReference>
<feature type="domain" description="Tyrosinase copper-binding" evidence="6">
    <location>
        <begin position="210"/>
        <end position="227"/>
    </location>
</feature>
<feature type="compositionally biased region" description="Basic and acidic residues" evidence="3">
    <location>
        <begin position="467"/>
        <end position="477"/>
    </location>
</feature>
<dbReference type="RefSeq" id="XP_014674551.1">
    <property type="nucleotide sequence ID" value="XM_014819065.1"/>
</dbReference>
<dbReference type="InterPro" id="IPR008922">
    <property type="entry name" value="Di-copper_centre_dom_sf"/>
</dbReference>
<dbReference type="PROSITE" id="PS00498">
    <property type="entry name" value="TYROSINASE_2"/>
    <property type="match status" value="1"/>
</dbReference>
<name>A0ABM1EQT0_PRICU</name>
<evidence type="ECO:0000313" key="8">
    <source>
        <dbReference type="Proteomes" id="UP000695022"/>
    </source>
</evidence>
<keyword evidence="1" id="KW-0479">Metal-binding</keyword>
<dbReference type="PRINTS" id="PR00092">
    <property type="entry name" value="TYROSINASE"/>
</dbReference>
<feature type="transmembrane region" description="Helical" evidence="4">
    <location>
        <begin position="549"/>
        <end position="569"/>
    </location>
</feature>
<dbReference type="SUPFAM" id="SSF48056">
    <property type="entry name" value="Di-copper centre-containing domain"/>
    <property type="match status" value="1"/>
</dbReference>
<protein>
    <submittedName>
        <fullName evidence="9">Tyrosinase-like</fullName>
    </submittedName>
</protein>
<dbReference type="Gene3D" id="1.10.1280.10">
    <property type="entry name" value="Di-copper center containing domain from catechol oxidase"/>
    <property type="match status" value="1"/>
</dbReference>
<dbReference type="GeneID" id="106814717"/>
<proteinExistence type="predicted"/>
<evidence type="ECO:0000259" key="6">
    <source>
        <dbReference type="PROSITE" id="PS00497"/>
    </source>
</evidence>
<feature type="compositionally biased region" description="Low complexity" evidence="3">
    <location>
        <begin position="478"/>
        <end position="505"/>
    </location>
</feature>
<dbReference type="InterPro" id="IPR002227">
    <property type="entry name" value="Tyrosinase_Cu-bd"/>
</dbReference>
<keyword evidence="4" id="KW-1133">Transmembrane helix</keyword>
<dbReference type="Proteomes" id="UP000695022">
    <property type="component" value="Unplaced"/>
</dbReference>
<keyword evidence="5" id="KW-0732">Signal</keyword>
<organism evidence="8 9">
    <name type="scientific">Priapulus caudatus</name>
    <name type="common">Priapulid worm</name>
    <dbReference type="NCBI Taxonomy" id="37621"/>
    <lineage>
        <taxon>Eukaryota</taxon>
        <taxon>Metazoa</taxon>
        <taxon>Ecdysozoa</taxon>
        <taxon>Scalidophora</taxon>
        <taxon>Priapulida</taxon>
        <taxon>Priapulimorpha</taxon>
        <taxon>Priapulimorphida</taxon>
        <taxon>Priapulidae</taxon>
        <taxon>Priapulus</taxon>
    </lineage>
</organism>
<keyword evidence="8" id="KW-1185">Reference proteome</keyword>
<feature type="chain" id="PRO_5047080889" evidence="5">
    <location>
        <begin position="23"/>
        <end position="596"/>
    </location>
</feature>
<feature type="region of interest" description="Disordered" evidence="3">
    <location>
        <begin position="467"/>
        <end position="505"/>
    </location>
</feature>
<sequence>MGNYRQQLVVFVVASVACLVSAQFPRVCIHNVTTESGDTDSGICCPAPPESNLPCGGPLHGHCVMIEDVAEDHPASVERDDRYRWPLQFFHHHCKCSGNYAGYDCAECKFGYSGSRCQRKTTNVRRNIHAISKQELTDFKQALLKAKRTQSDYVVLNTSYQDAGHPHFKDVSNYDYFTYVHYYAARDPVTLRDGKVPGDVGYEHPLDYAHEGPSFIPWHRKFMLGFERMLQKVAGKPQLTVPYWDWTGDGRECTVCTNEYLGANENDGSISKGSEFSDWATICANYSTTLRPAGKICDVEVNSGGLRRLPSQQPGLRFLPTYDETAFCYQLHVYDVAPYDATSHLPSYRNYLEGFLNMKDKLLSVKSASMHAKVHIYFTVVMNEVPVSANDPIFFVHHSNVDRLHEAWLRKIGSMAEYPEKGANVGHNKGSYIVPNFPLETNGDYLSTSWNLGYTYDSMAISPDLESKAKAKNDRSNNEAASSNAANPGGAASSGAANPGGAASSDAANPGGAVIGAAQPKSVAVESGPLLLQAVEASSSSAGGAGKTAVVTLCTIAMLSFVALMVVMARRVRAGDARMKLYTGYQPIDIDSSYRA</sequence>
<reference evidence="9" key="1">
    <citation type="submission" date="2025-08" db="UniProtKB">
        <authorList>
            <consortium name="RefSeq"/>
        </authorList>
    </citation>
    <scope>IDENTIFICATION</scope>
</reference>
<dbReference type="PROSITE" id="PS00497">
    <property type="entry name" value="TYROSINASE_1"/>
    <property type="match status" value="1"/>
</dbReference>
<evidence type="ECO:0000256" key="3">
    <source>
        <dbReference type="SAM" id="MobiDB-lite"/>
    </source>
</evidence>
<evidence type="ECO:0000259" key="7">
    <source>
        <dbReference type="PROSITE" id="PS00498"/>
    </source>
</evidence>
<keyword evidence="4" id="KW-0472">Membrane</keyword>
<gene>
    <name evidence="9" type="primary">LOC106814717</name>
</gene>
<dbReference type="Pfam" id="PF00264">
    <property type="entry name" value="Tyrosinase"/>
    <property type="match status" value="1"/>
</dbReference>
<keyword evidence="4" id="KW-0812">Transmembrane</keyword>
<evidence type="ECO:0000313" key="9">
    <source>
        <dbReference type="RefSeq" id="XP_014674551.1"/>
    </source>
</evidence>
<evidence type="ECO:0000256" key="2">
    <source>
        <dbReference type="ARBA" id="ARBA00023008"/>
    </source>
</evidence>
<evidence type="ECO:0000256" key="1">
    <source>
        <dbReference type="ARBA" id="ARBA00022723"/>
    </source>
</evidence>